<dbReference type="RefSeq" id="WP_091328499.1">
    <property type="nucleotide sequence ID" value="NZ_FOSW01000014.1"/>
</dbReference>
<dbReference type="SMART" id="SM01118">
    <property type="entry name" value="CYTH"/>
    <property type="match status" value="1"/>
</dbReference>
<dbReference type="AlphaFoldDB" id="A0A1I4JBM9"/>
<feature type="domain" description="CYTH" evidence="2">
    <location>
        <begin position="5"/>
        <end position="204"/>
    </location>
</feature>
<evidence type="ECO:0000313" key="4">
    <source>
        <dbReference type="EMBL" id="SFL63526.1"/>
    </source>
</evidence>
<dbReference type="SMART" id="SM00880">
    <property type="entry name" value="CHAD"/>
    <property type="match status" value="1"/>
</dbReference>
<feature type="region of interest" description="Disordered" evidence="1">
    <location>
        <begin position="211"/>
        <end position="256"/>
    </location>
</feature>
<dbReference type="PANTHER" id="PTHR39339">
    <property type="entry name" value="SLR1444 PROTEIN"/>
    <property type="match status" value="1"/>
</dbReference>
<gene>
    <name evidence="4" type="ORF">SAMN04488085_114122</name>
</gene>
<protein>
    <submittedName>
        <fullName evidence="4">CHAD domain-containing protein</fullName>
    </submittedName>
</protein>
<dbReference type="InterPro" id="IPR038186">
    <property type="entry name" value="CHAD_dom_sf"/>
</dbReference>
<name>A0A1I4JBM9_9ACTN</name>
<reference evidence="4 5" key="1">
    <citation type="submission" date="2016-10" db="EMBL/GenBank/DDBJ databases">
        <authorList>
            <person name="de Groot N.N."/>
        </authorList>
    </citation>
    <scope>NUCLEOTIDE SEQUENCE [LARGE SCALE GENOMIC DNA]</scope>
    <source>
        <strain evidence="4 5">DSM 45317</strain>
    </source>
</reference>
<dbReference type="PROSITE" id="PS51708">
    <property type="entry name" value="CHAD"/>
    <property type="match status" value="1"/>
</dbReference>
<dbReference type="STRING" id="504800.SAMN04488085_114122"/>
<dbReference type="Proteomes" id="UP000199152">
    <property type="component" value="Unassembled WGS sequence"/>
</dbReference>
<dbReference type="Gene3D" id="1.40.20.10">
    <property type="entry name" value="CHAD domain"/>
    <property type="match status" value="1"/>
</dbReference>
<accession>A0A1I4JBM9</accession>
<evidence type="ECO:0000256" key="1">
    <source>
        <dbReference type="SAM" id="MobiDB-lite"/>
    </source>
</evidence>
<evidence type="ECO:0000313" key="5">
    <source>
        <dbReference type="Proteomes" id="UP000199152"/>
    </source>
</evidence>
<dbReference type="InterPro" id="IPR007899">
    <property type="entry name" value="CHAD_dom"/>
</dbReference>
<feature type="domain" description="CHAD" evidence="3">
    <location>
        <begin position="255"/>
        <end position="542"/>
    </location>
</feature>
<dbReference type="PANTHER" id="PTHR39339:SF1">
    <property type="entry name" value="CHAD DOMAIN-CONTAINING PROTEIN"/>
    <property type="match status" value="1"/>
</dbReference>
<dbReference type="InParanoid" id="A0A1I4JBM9"/>
<keyword evidence="5" id="KW-1185">Reference proteome</keyword>
<evidence type="ECO:0000259" key="3">
    <source>
        <dbReference type="PROSITE" id="PS51708"/>
    </source>
</evidence>
<dbReference type="PROSITE" id="PS51707">
    <property type="entry name" value="CYTH"/>
    <property type="match status" value="1"/>
</dbReference>
<dbReference type="InterPro" id="IPR023577">
    <property type="entry name" value="CYTH_domain"/>
</dbReference>
<feature type="compositionally biased region" description="Basic residues" evidence="1">
    <location>
        <begin position="234"/>
        <end position="249"/>
    </location>
</feature>
<proteinExistence type="predicted"/>
<sequence length="548" mass="58164">MSTVHLEIERKFEAGPSFELPDLAGLPGVAEVGEPEERPLEATYFDTDDLRLLRNRVTLRRRTGGPDAGWHVKLPSANGGRRELHQPLGPAVKSVPTAVIAPVLGLLGTATPGPVAIIRTRRVVLELRGPDGQVLAEVADDRVHGTAMAAGPGEAATVTEWRELEVELVDGDEALLEAVADRLLAAGARPSSAPSKLGLVLRRRLDAQVRAPEAGHGAAAVPSGGGATPQGTKKAGKKGKGAKGKQGKKAGKDGPATAGEVVLGALAEQLTALRTADLDIRTEQPEGVHDFRVACRRLRSILAAFRPLLPREHTDPLREELRWVSGELSDARDGEVALEHLRALVAAQPEELVLGPVAARIQQAEVQEQRVAGEGTATALSGRRYLRLLDALDTLLADPPVTELAAEPAGPVVADAVRRSGKRLRRAIHAAQEAEGADRAARLHDVRKAAKRLRYTTEVAAPIVGGPAADLVTALKEVQDVLGGAQDTVVTRAWCRRLGIAAFTAGENAWTYGRLHALEETRAAEATAAFWAQEPALKPAVRAVARRR</sequence>
<dbReference type="EMBL" id="FOSW01000014">
    <property type="protein sequence ID" value="SFL63526.1"/>
    <property type="molecule type" value="Genomic_DNA"/>
</dbReference>
<organism evidence="4 5">
    <name type="scientific">Geodermatophilus ruber</name>
    <dbReference type="NCBI Taxonomy" id="504800"/>
    <lineage>
        <taxon>Bacteria</taxon>
        <taxon>Bacillati</taxon>
        <taxon>Actinomycetota</taxon>
        <taxon>Actinomycetes</taxon>
        <taxon>Geodermatophilales</taxon>
        <taxon>Geodermatophilaceae</taxon>
        <taxon>Geodermatophilus</taxon>
    </lineage>
</organism>
<dbReference type="Pfam" id="PF01928">
    <property type="entry name" value="CYTH"/>
    <property type="match status" value="1"/>
</dbReference>
<dbReference type="SUPFAM" id="SSF55154">
    <property type="entry name" value="CYTH-like phosphatases"/>
    <property type="match status" value="1"/>
</dbReference>
<dbReference type="OrthoDB" id="9777271at2"/>
<dbReference type="Gene3D" id="2.40.320.10">
    <property type="entry name" value="Hypothetical Protein Pfu-838710-001"/>
    <property type="match status" value="1"/>
</dbReference>
<evidence type="ECO:0000259" key="2">
    <source>
        <dbReference type="PROSITE" id="PS51707"/>
    </source>
</evidence>
<dbReference type="InterPro" id="IPR033469">
    <property type="entry name" value="CYTH-like_dom_sf"/>
</dbReference>
<dbReference type="CDD" id="cd07374">
    <property type="entry name" value="CYTH-like_Pase"/>
    <property type="match status" value="1"/>
</dbReference>
<dbReference type="Pfam" id="PF05235">
    <property type="entry name" value="CHAD"/>
    <property type="match status" value="1"/>
</dbReference>